<sequence length="50" mass="6029">MLTSIRNVIFKTKNFFKSKFLTVTVRIRNCFRTFLFKHMNTIRASPSKMK</sequence>
<dbReference type="Proteomes" id="UP000011014">
    <property type="component" value="Unassembled WGS sequence"/>
</dbReference>
<dbReference type="EMBL" id="FN655048">
    <property type="protein sequence ID" value="CBY37733.1"/>
    <property type="molecule type" value="Genomic_DNA"/>
</dbReference>
<accession>E4YQI8</accession>
<proteinExistence type="predicted"/>
<name>E4YQI8_OIKDI</name>
<protein>
    <submittedName>
        <fullName evidence="1">Uncharacterized protein</fullName>
    </submittedName>
</protein>
<organism evidence="1">
    <name type="scientific">Oikopleura dioica</name>
    <name type="common">Tunicate</name>
    <dbReference type="NCBI Taxonomy" id="34765"/>
    <lineage>
        <taxon>Eukaryota</taxon>
        <taxon>Metazoa</taxon>
        <taxon>Chordata</taxon>
        <taxon>Tunicata</taxon>
        <taxon>Appendicularia</taxon>
        <taxon>Copelata</taxon>
        <taxon>Oikopleuridae</taxon>
        <taxon>Oikopleura</taxon>
    </lineage>
</organism>
<dbReference type="AlphaFoldDB" id="E4YQI8"/>
<gene>
    <name evidence="1" type="ORF">GSOID_T00031218001</name>
</gene>
<reference evidence="1" key="1">
    <citation type="journal article" date="2010" name="Science">
        <title>Plasticity of animal genome architecture unmasked by rapid evolution of a pelagic tunicate.</title>
        <authorList>
            <person name="Denoeud F."/>
            <person name="Henriet S."/>
            <person name="Mungpakdee S."/>
            <person name="Aury J.M."/>
            <person name="Da Silva C."/>
            <person name="Brinkmann H."/>
            <person name="Mikhaleva J."/>
            <person name="Olsen L.C."/>
            <person name="Jubin C."/>
            <person name="Canestro C."/>
            <person name="Bouquet J.M."/>
            <person name="Danks G."/>
            <person name="Poulain J."/>
            <person name="Campsteijn C."/>
            <person name="Adamski M."/>
            <person name="Cross I."/>
            <person name="Yadetie F."/>
            <person name="Muffato M."/>
            <person name="Louis A."/>
            <person name="Butcher S."/>
            <person name="Tsagkogeorga G."/>
            <person name="Konrad A."/>
            <person name="Singh S."/>
            <person name="Jensen M.F."/>
            <person name="Cong E.H."/>
            <person name="Eikeseth-Otteraa H."/>
            <person name="Noel B."/>
            <person name="Anthouard V."/>
            <person name="Porcel B.M."/>
            <person name="Kachouri-Lafond R."/>
            <person name="Nishino A."/>
            <person name="Ugolini M."/>
            <person name="Chourrout P."/>
            <person name="Nishida H."/>
            <person name="Aasland R."/>
            <person name="Huzurbazar S."/>
            <person name="Westhof E."/>
            <person name="Delsuc F."/>
            <person name="Lehrach H."/>
            <person name="Reinhardt R."/>
            <person name="Weissenbach J."/>
            <person name="Roy S.W."/>
            <person name="Artiguenave F."/>
            <person name="Postlethwait J.H."/>
            <person name="Manak J.R."/>
            <person name="Thompson E.M."/>
            <person name="Jaillon O."/>
            <person name="Du Pasquier L."/>
            <person name="Boudinot P."/>
            <person name="Liberles D.A."/>
            <person name="Volff J.N."/>
            <person name="Philippe H."/>
            <person name="Lenhard B."/>
            <person name="Roest Crollius H."/>
            <person name="Wincker P."/>
            <person name="Chourrout D."/>
        </authorList>
    </citation>
    <scope>NUCLEOTIDE SEQUENCE [LARGE SCALE GENOMIC DNA]</scope>
</reference>
<evidence type="ECO:0000313" key="1">
    <source>
        <dbReference type="EMBL" id="CBY37733.1"/>
    </source>
</evidence>